<evidence type="ECO:0000256" key="11">
    <source>
        <dbReference type="SAM" id="MobiDB-lite"/>
    </source>
</evidence>
<comment type="pathway">
    <text evidence="2">Protein modification; protein sumoylation.</text>
</comment>
<evidence type="ECO:0000256" key="9">
    <source>
        <dbReference type="ARBA" id="ARBA00023242"/>
    </source>
</evidence>
<feature type="region of interest" description="Disordered" evidence="11">
    <location>
        <begin position="1"/>
        <end position="64"/>
    </location>
</feature>
<organism evidence="13 14">
    <name type="scientific">Ascobolus immersus RN42</name>
    <dbReference type="NCBI Taxonomy" id="1160509"/>
    <lineage>
        <taxon>Eukaryota</taxon>
        <taxon>Fungi</taxon>
        <taxon>Dikarya</taxon>
        <taxon>Ascomycota</taxon>
        <taxon>Pezizomycotina</taxon>
        <taxon>Pezizomycetes</taxon>
        <taxon>Pezizales</taxon>
        <taxon>Ascobolaceae</taxon>
        <taxon>Ascobolus</taxon>
    </lineage>
</organism>
<keyword evidence="9" id="KW-0539">Nucleus</keyword>
<evidence type="ECO:0000256" key="8">
    <source>
        <dbReference type="ARBA" id="ARBA00022833"/>
    </source>
</evidence>
<keyword evidence="7" id="KW-0833">Ubl conjugation pathway</keyword>
<sequence length="528" mass="61052">MPTLKSRRARDPSTPSSAGEGPSRTRRNDSSESPGPGRSSATPRPGRGRGIDLDLDAEPKDREEMSIEEIAALLEGIEDIDELPEDFDPDNIDYKRLFPDLDLENMPIINDISEEDVKNLLDTNYLKRLLKEVNSLADNLPQIPESQTEEDRIKEIKKVRREVEDQARSRPKKTLEEIEAMEIPDEIMPGEKIPDYPWPEYTLNEFRKFRDSMDPNINEEPKLHRRFIDKIREDCAKLGDVLRIMGREPNDEEKKLLADNEGYVKEQIDQLSEFYAMVDAVNMAEEQARTGNYGAELTPLNVYDKEMDKWTEEYNAKSEFEKYGNVPEFIEFKRTVWEAFYDTPVPPPRKWFSNDDEDDDDIGISAVKISYKDPLTLKTFEKPVTNRPCNHSYERQAIFDLITQAEASTAARQRTGKIPCPVPGCSHKVGKDTLFVDSVLVRGLKRHKEMEEIRKMEEELNEEFDWGDIDPDCIDEEGNYHPEWSKRPKKTATEGADKDKEAKGIKKEMMSQMPKKIVLDDDYEEDDE</sequence>
<evidence type="ECO:0000256" key="1">
    <source>
        <dbReference type="ARBA" id="ARBA00004123"/>
    </source>
</evidence>
<dbReference type="GO" id="GO:0000724">
    <property type="term" value="P:double-strand break repair via homologous recombination"/>
    <property type="evidence" value="ECO:0007669"/>
    <property type="project" value="InterPro"/>
</dbReference>
<dbReference type="Gene3D" id="3.30.40.10">
    <property type="entry name" value="Zinc/RING finger domain, C3HC4 (zinc finger)"/>
    <property type="match status" value="1"/>
</dbReference>
<evidence type="ECO:0000256" key="6">
    <source>
        <dbReference type="ARBA" id="ARBA00022771"/>
    </source>
</evidence>
<dbReference type="UniPathway" id="UPA00886"/>
<accession>A0A3N4IJX5</accession>
<dbReference type="STRING" id="1160509.A0A3N4IJX5"/>
<keyword evidence="4" id="KW-0808">Transferase</keyword>
<dbReference type="PANTHER" id="PTHR21330">
    <property type="entry name" value="E3 SUMO-PROTEIN LIGASE NSE2"/>
    <property type="match status" value="1"/>
</dbReference>
<dbReference type="AlphaFoldDB" id="A0A3N4IJX5"/>
<dbReference type="InterPro" id="IPR004181">
    <property type="entry name" value="Znf_MIZ"/>
</dbReference>
<dbReference type="GO" id="GO:0061665">
    <property type="term" value="F:SUMO ligase activity"/>
    <property type="evidence" value="ECO:0007669"/>
    <property type="project" value="TreeGrafter"/>
</dbReference>
<dbReference type="GO" id="GO:0005634">
    <property type="term" value="C:nucleus"/>
    <property type="evidence" value="ECO:0007669"/>
    <property type="project" value="UniProtKB-SubCell"/>
</dbReference>
<evidence type="ECO:0000259" key="12">
    <source>
        <dbReference type="PROSITE" id="PS51044"/>
    </source>
</evidence>
<dbReference type="EMBL" id="ML119649">
    <property type="protein sequence ID" value="RPA86442.1"/>
    <property type="molecule type" value="Genomic_DNA"/>
</dbReference>
<keyword evidence="8" id="KW-0862">Zinc</keyword>
<reference evidence="13 14" key="1">
    <citation type="journal article" date="2018" name="Nat. Ecol. Evol.">
        <title>Pezizomycetes genomes reveal the molecular basis of ectomycorrhizal truffle lifestyle.</title>
        <authorList>
            <person name="Murat C."/>
            <person name="Payen T."/>
            <person name="Noel B."/>
            <person name="Kuo A."/>
            <person name="Morin E."/>
            <person name="Chen J."/>
            <person name="Kohler A."/>
            <person name="Krizsan K."/>
            <person name="Balestrini R."/>
            <person name="Da Silva C."/>
            <person name="Montanini B."/>
            <person name="Hainaut M."/>
            <person name="Levati E."/>
            <person name="Barry K.W."/>
            <person name="Belfiori B."/>
            <person name="Cichocki N."/>
            <person name="Clum A."/>
            <person name="Dockter R.B."/>
            <person name="Fauchery L."/>
            <person name="Guy J."/>
            <person name="Iotti M."/>
            <person name="Le Tacon F."/>
            <person name="Lindquist E.A."/>
            <person name="Lipzen A."/>
            <person name="Malagnac F."/>
            <person name="Mello A."/>
            <person name="Molinier V."/>
            <person name="Miyauchi S."/>
            <person name="Poulain J."/>
            <person name="Riccioni C."/>
            <person name="Rubini A."/>
            <person name="Sitrit Y."/>
            <person name="Splivallo R."/>
            <person name="Traeger S."/>
            <person name="Wang M."/>
            <person name="Zifcakova L."/>
            <person name="Wipf D."/>
            <person name="Zambonelli A."/>
            <person name="Paolocci F."/>
            <person name="Nowrousian M."/>
            <person name="Ottonello S."/>
            <person name="Baldrian P."/>
            <person name="Spatafora J.W."/>
            <person name="Henrissat B."/>
            <person name="Nagy L.G."/>
            <person name="Aury J.M."/>
            <person name="Wincker P."/>
            <person name="Grigoriev I.V."/>
            <person name="Bonfante P."/>
            <person name="Martin F.M."/>
        </authorList>
    </citation>
    <scope>NUCLEOTIDE SEQUENCE [LARGE SCALE GENOMIC DNA]</scope>
    <source>
        <strain evidence="13 14">RN42</strain>
    </source>
</reference>
<protein>
    <recommendedName>
        <fullName evidence="12">SP-RING-type domain-containing protein</fullName>
    </recommendedName>
</protein>
<dbReference type="InterPro" id="IPR013083">
    <property type="entry name" value="Znf_RING/FYVE/PHD"/>
</dbReference>
<keyword evidence="5" id="KW-0479">Metal-binding</keyword>
<dbReference type="OrthoDB" id="756301at2759"/>
<comment type="subcellular location">
    <subcellularLocation>
        <location evidence="1">Nucleus</location>
    </subcellularLocation>
</comment>
<feature type="domain" description="SP-RING-type" evidence="12">
    <location>
        <begin position="358"/>
        <end position="449"/>
    </location>
</feature>
<evidence type="ECO:0000256" key="2">
    <source>
        <dbReference type="ARBA" id="ARBA00004718"/>
    </source>
</evidence>
<evidence type="ECO:0000256" key="7">
    <source>
        <dbReference type="ARBA" id="ARBA00022786"/>
    </source>
</evidence>
<keyword evidence="6 10" id="KW-0863">Zinc-finger</keyword>
<evidence type="ECO:0000313" key="13">
    <source>
        <dbReference type="EMBL" id="RPA86442.1"/>
    </source>
</evidence>
<dbReference type="InterPro" id="IPR026846">
    <property type="entry name" value="Nse2(Mms21)"/>
</dbReference>
<gene>
    <name evidence="13" type="ORF">BJ508DRAFT_411150</name>
</gene>
<evidence type="ECO:0000313" key="14">
    <source>
        <dbReference type="Proteomes" id="UP000275078"/>
    </source>
</evidence>
<dbReference type="GO" id="GO:0030915">
    <property type="term" value="C:Smc5-Smc6 complex"/>
    <property type="evidence" value="ECO:0007669"/>
    <property type="project" value="InterPro"/>
</dbReference>
<name>A0A3N4IJX5_ASCIM</name>
<dbReference type="Proteomes" id="UP000275078">
    <property type="component" value="Unassembled WGS sequence"/>
</dbReference>
<feature type="compositionally biased region" description="Basic and acidic residues" evidence="11">
    <location>
        <begin position="478"/>
        <end position="509"/>
    </location>
</feature>
<comment type="similarity">
    <text evidence="3">Belongs to the NSE2 family.</text>
</comment>
<evidence type="ECO:0000256" key="10">
    <source>
        <dbReference type="PROSITE-ProRule" id="PRU00452"/>
    </source>
</evidence>
<dbReference type="GO" id="GO:0016925">
    <property type="term" value="P:protein sumoylation"/>
    <property type="evidence" value="ECO:0007669"/>
    <property type="project" value="UniProtKB-UniPathway"/>
</dbReference>
<dbReference type="CDD" id="cd16651">
    <property type="entry name" value="SPL-RING_NSE2"/>
    <property type="match status" value="1"/>
</dbReference>
<evidence type="ECO:0000256" key="4">
    <source>
        <dbReference type="ARBA" id="ARBA00022679"/>
    </source>
</evidence>
<evidence type="ECO:0000256" key="3">
    <source>
        <dbReference type="ARBA" id="ARBA00008212"/>
    </source>
</evidence>
<feature type="compositionally biased region" description="Basic and acidic residues" evidence="11">
    <location>
        <begin position="49"/>
        <end position="64"/>
    </location>
</feature>
<dbReference type="PROSITE" id="PS51044">
    <property type="entry name" value="ZF_SP_RING"/>
    <property type="match status" value="1"/>
</dbReference>
<keyword evidence="14" id="KW-1185">Reference proteome</keyword>
<feature type="region of interest" description="Disordered" evidence="11">
    <location>
        <begin position="475"/>
        <end position="528"/>
    </location>
</feature>
<proteinExistence type="inferred from homology"/>
<dbReference type="Pfam" id="PF11789">
    <property type="entry name" value="zf-Nse"/>
    <property type="match status" value="1"/>
</dbReference>
<evidence type="ECO:0000256" key="5">
    <source>
        <dbReference type="ARBA" id="ARBA00022723"/>
    </source>
</evidence>
<dbReference type="GO" id="GO:0008270">
    <property type="term" value="F:zinc ion binding"/>
    <property type="evidence" value="ECO:0007669"/>
    <property type="project" value="UniProtKB-KW"/>
</dbReference>
<dbReference type="PANTHER" id="PTHR21330:SF1">
    <property type="entry name" value="E3 SUMO-PROTEIN LIGASE NSE2"/>
    <property type="match status" value="1"/>
</dbReference>